<gene>
    <name evidence="1" type="ORF">DPMN_170712</name>
</gene>
<evidence type="ECO:0000313" key="1">
    <source>
        <dbReference type="EMBL" id="KAH3769443.1"/>
    </source>
</evidence>
<dbReference type="Proteomes" id="UP000828390">
    <property type="component" value="Unassembled WGS sequence"/>
</dbReference>
<name>A0A9D4IEU1_DREPO</name>
<evidence type="ECO:0000313" key="2">
    <source>
        <dbReference type="Proteomes" id="UP000828390"/>
    </source>
</evidence>
<protein>
    <submittedName>
        <fullName evidence="1">Uncharacterized protein</fullName>
    </submittedName>
</protein>
<reference evidence="1" key="2">
    <citation type="submission" date="2020-11" db="EMBL/GenBank/DDBJ databases">
        <authorList>
            <person name="McCartney M.A."/>
            <person name="Auch B."/>
            <person name="Kono T."/>
            <person name="Mallez S."/>
            <person name="Becker A."/>
            <person name="Gohl D.M."/>
            <person name="Silverstein K.A.T."/>
            <person name="Koren S."/>
            <person name="Bechman K.B."/>
            <person name="Herman A."/>
            <person name="Abrahante J.E."/>
            <person name="Garbe J."/>
        </authorList>
    </citation>
    <scope>NUCLEOTIDE SEQUENCE</scope>
    <source>
        <strain evidence="1">Duluth1</strain>
        <tissue evidence="1">Whole animal</tissue>
    </source>
</reference>
<keyword evidence="2" id="KW-1185">Reference proteome</keyword>
<comment type="caution">
    <text evidence="1">The sequence shown here is derived from an EMBL/GenBank/DDBJ whole genome shotgun (WGS) entry which is preliminary data.</text>
</comment>
<reference evidence="1" key="1">
    <citation type="journal article" date="2019" name="bioRxiv">
        <title>The Genome of the Zebra Mussel, Dreissena polymorpha: A Resource for Invasive Species Research.</title>
        <authorList>
            <person name="McCartney M.A."/>
            <person name="Auch B."/>
            <person name="Kono T."/>
            <person name="Mallez S."/>
            <person name="Zhang Y."/>
            <person name="Obille A."/>
            <person name="Becker A."/>
            <person name="Abrahante J.E."/>
            <person name="Garbe J."/>
            <person name="Badalamenti J.P."/>
            <person name="Herman A."/>
            <person name="Mangelson H."/>
            <person name="Liachko I."/>
            <person name="Sullivan S."/>
            <person name="Sone E.D."/>
            <person name="Koren S."/>
            <person name="Silverstein K.A.T."/>
            <person name="Beckman K.B."/>
            <person name="Gohl D.M."/>
        </authorList>
    </citation>
    <scope>NUCLEOTIDE SEQUENCE</scope>
    <source>
        <strain evidence="1">Duluth1</strain>
        <tissue evidence="1">Whole animal</tissue>
    </source>
</reference>
<accession>A0A9D4IEU1</accession>
<dbReference type="EMBL" id="JAIWYP010000009">
    <property type="protein sequence ID" value="KAH3769443.1"/>
    <property type="molecule type" value="Genomic_DNA"/>
</dbReference>
<sequence length="57" mass="6549">MQPLARRDLINMEIHGKANLGQLLERARRDQGESRTQKIFSPVHISLIEGNFCGWLC</sequence>
<proteinExistence type="predicted"/>
<organism evidence="1 2">
    <name type="scientific">Dreissena polymorpha</name>
    <name type="common">Zebra mussel</name>
    <name type="synonym">Mytilus polymorpha</name>
    <dbReference type="NCBI Taxonomy" id="45954"/>
    <lineage>
        <taxon>Eukaryota</taxon>
        <taxon>Metazoa</taxon>
        <taxon>Spiralia</taxon>
        <taxon>Lophotrochozoa</taxon>
        <taxon>Mollusca</taxon>
        <taxon>Bivalvia</taxon>
        <taxon>Autobranchia</taxon>
        <taxon>Heteroconchia</taxon>
        <taxon>Euheterodonta</taxon>
        <taxon>Imparidentia</taxon>
        <taxon>Neoheterodontei</taxon>
        <taxon>Myida</taxon>
        <taxon>Dreissenoidea</taxon>
        <taxon>Dreissenidae</taxon>
        <taxon>Dreissena</taxon>
    </lineage>
</organism>
<dbReference type="AlphaFoldDB" id="A0A9D4IEU1"/>